<name>A0A4Q1BQS8_TREME</name>
<dbReference type="VEuPathDB" id="FungiDB:TREMEDRAFT_72237"/>
<dbReference type="AlphaFoldDB" id="A0A4Q1BQS8"/>
<sequence length="246" mass="26169">MVSLKTIAFGFLLAQGALAKVLPRHVQTRTSGGARELTNAERFARGLPPKKVSRLFNATATHAAPAKRSGLGNVGYIQAIPSAGGASMYAYLSGSNFQLTTDSSQATQFTWAVAGNEVPIYFADGAEYMCTQHWSGPDNGQYNMESGAPAASVVFGGCPLSDGPQTTTDAHTASYQLPSWDIPSFPPDRLFMDFFNYDGTTTYNMFFFSFDSAGTTGLLGSAISIAGFANAQNVQRVTLMLLDALP</sequence>
<comment type="caution">
    <text evidence="2">The sequence shown here is derived from an EMBL/GenBank/DDBJ whole genome shotgun (WGS) entry which is preliminary data.</text>
</comment>
<dbReference type="InParanoid" id="A0A4Q1BQS8"/>
<protein>
    <submittedName>
        <fullName evidence="2">Uncharacterized protein</fullName>
    </submittedName>
</protein>
<keyword evidence="1" id="KW-0732">Signal</keyword>
<evidence type="ECO:0000313" key="2">
    <source>
        <dbReference type="EMBL" id="RXK40182.1"/>
    </source>
</evidence>
<feature type="chain" id="PRO_5020490738" evidence="1">
    <location>
        <begin position="20"/>
        <end position="246"/>
    </location>
</feature>
<accession>A0A4Q1BQS8</accession>
<gene>
    <name evidence="2" type="ORF">M231_02456</name>
</gene>
<dbReference type="OrthoDB" id="4584900at2759"/>
<organism evidence="2 3">
    <name type="scientific">Tremella mesenterica</name>
    <name type="common">Jelly fungus</name>
    <dbReference type="NCBI Taxonomy" id="5217"/>
    <lineage>
        <taxon>Eukaryota</taxon>
        <taxon>Fungi</taxon>
        <taxon>Dikarya</taxon>
        <taxon>Basidiomycota</taxon>
        <taxon>Agaricomycotina</taxon>
        <taxon>Tremellomycetes</taxon>
        <taxon>Tremellales</taxon>
        <taxon>Tremellaceae</taxon>
        <taxon>Tremella</taxon>
    </lineage>
</organism>
<evidence type="ECO:0000313" key="3">
    <source>
        <dbReference type="Proteomes" id="UP000289152"/>
    </source>
</evidence>
<feature type="signal peptide" evidence="1">
    <location>
        <begin position="1"/>
        <end position="19"/>
    </location>
</feature>
<reference evidence="2 3" key="1">
    <citation type="submission" date="2016-06" db="EMBL/GenBank/DDBJ databases">
        <title>Evolution of pathogenesis and genome organization in the Tremellales.</title>
        <authorList>
            <person name="Cuomo C."/>
            <person name="Litvintseva A."/>
            <person name="Heitman J."/>
            <person name="Chen Y."/>
            <person name="Sun S."/>
            <person name="Springer D."/>
            <person name="Dromer F."/>
            <person name="Young S."/>
            <person name="Zeng Q."/>
            <person name="Chapman S."/>
            <person name="Gujja S."/>
            <person name="Saif S."/>
            <person name="Birren B."/>
        </authorList>
    </citation>
    <scope>NUCLEOTIDE SEQUENCE [LARGE SCALE GENOMIC DNA]</scope>
    <source>
        <strain evidence="2 3">ATCC 28783</strain>
    </source>
</reference>
<evidence type="ECO:0000256" key="1">
    <source>
        <dbReference type="SAM" id="SignalP"/>
    </source>
</evidence>
<dbReference type="EMBL" id="SDIL01000021">
    <property type="protein sequence ID" value="RXK40182.1"/>
    <property type="molecule type" value="Genomic_DNA"/>
</dbReference>
<keyword evidence="3" id="KW-1185">Reference proteome</keyword>
<proteinExistence type="predicted"/>
<dbReference type="Proteomes" id="UP000289152">
    <property type="component" value="Unassembled WGS sequence"/>
</dbReference>